<evidence type="ECO:0000313" key="2">
    <source>
        <dbReference type="Proteomes" id="UP001378960"/>
    </source>
</evidence>
<comment type="caution">
    <text evidence="1">The sequence shown here is derived from an EMBL/GenBank/DDBJ whole genome shotgun (WGS) entry which is preliminary data.</text>
</comment>
<name>A0AAV5R4G7_PICKL</name>
<protein>
    <submittedName>
        <fullName evidence="1">Uncharacterized protein</fullName>
    </submittedName>
</protein>
<dbReference type="Proteomes" id="UP001378960">
    <property type="component" value="Unassembled WGS sequence"/>
</dbReference>
<gene>
    <name evidence="1" type="ORF">DAPK24_027750</name>
</gene>
<organism evidence="1 2">
    <name type="scientific">Pichia kluyveri</name>
    <name type="common">Yeast</name>
    <dbReference type="NCBI Taxonomy" id="36015"/>
    <lineage>
        <taxon>Eukaryota</taxon>
        <taxon>Fungi</taxon>
        <taxon>Dikarya</taxon>
        <taxon>Ascomycota</taxon>
        <taxon>Saccharomycotina</taxon>
        <taxon>Pichiomycetes</taxon>
        <taxon>Pichiales</taxon>
        <taxon>Pichiaceae</taxon>
        <taxon>Pichia</taxon>
    </lineage>
</organism>
<sequence length="151" mass="17507">MDSKAILESYLDRELSEVVGEKRLHKIVASELKKELNGKEQEALVRIIQKRHEESNMTLVRENVQNLNLVSVVDTDPSLENRGLNDDEQVNGFISGLLHINEKLEKKLDYSMKSRDRRVQELDQLTKSLEVDSTTETYDIHDDIKKFIINN</sequence>
<evidence type="ECO:0000313" key="1">
    <source>
        <dbReference type="EMBL" id="GMM46200.1"/>
    </source>
</evidence>
<proteinExistence type="predicted"/>
<dbReference type="EMBL" id="BTGB01000003">
    <property type="protein sequence ID" value="GMM46200.1"/>
    <property type="molecule type" value="Genomic_DNA"/>
</dbReference>
<dbReference type="AlphaFoldDB" id="A0AAV5R4G7"/>
<reference evidence="1 2" key="1">
    <citation type="journal article" date="2023" name="Elife">
        <title>Identification of key yeast species and microbe-microbe interactions impacting larval growth of Drosophila in the wild.</title>
        <authorList>
            <person name="Mure A."/>
            <person name="Sugiura Y."/>
            <person name="Maeda R."/>
            <person name="Honda K."/>
            <person name="Sakurai N."/>
            <person name="Takahashi Y."/>
            <person name="Watada M."/>
            <person name="Katoh T."/>
            <person name="Gotoh A."/>
            <person name="Gotoh Y."/>
            <person name="Taniguchi I."/>
            <person name="Nakamura K."/>
            <person name="Hayashi T."/>
            <person name="Katayama T."/>
            <person name="Uemura T."/>
            <person name="Hattori Y."/>
        </authorList>
    </citation>
    <scope>NUCLEOTIDE SEQUENCE [LARGE SCALE GENOMIC DNA]</scope>
    <source>
        <strain evidence="1 2">PK-24</strain>
    </source>
</reference>
<keyword evidence="2" id="KW-1185">Reference proteome</keyword>
<accession>A0AAV5R4G7</accession>